<dbReference type="Pfam" id="PF00170">
    <property type="entry name" value="bZIP_1"/>
    <property type="match status" value="1"/>
</dbReference>
<gene>
    <name evidence="7" type="ORF">FALBO_6095</name>
</gene>
<evidence type="ECO:0000256" key="4">
    <source>
        <dbReference type="ARBA" id="ARBA00023242"/>
    </source>
</evidence>
<feature type="compositionally biased region" description="Basic and acidic residues" evidence="5">
    <location>
        <begin position="196"/>
        <end position="207"/>
    </location>
</feature>
<dbReference type="SUPFAM" id="SSF57959">
    <property type="entry name" value="Leucine zipper domain"/>
    <property type="match status" value="1"/>
</dbReference>
<dbReference type="PROSITE" id="PS00036">
    <property type="entry name" value="BZIP_BASIC"/>
    <property type="match status" value="1"/>
</dbReference>
<reference evidence="7 8" key="1">
    <citation type="submission" date="2020-01" db="EMBL/GenBank/DDBJ databases">
        <title>Identification and distribution of gene clusters putatively required for synthesis of sphingolipid metabolism inhibitors in phylogenetically diverse species of the filamentous fungus Fusarium.</title>
        <authorList>
            <person name="Kim H.-S."/>
            <person name="Busman M."/>
            <person name="Brown D.W."/>
            <person name="Divon H."/>
            <person name="Uhlig S."/>
            <person name="Proctor R.H."/>
        </authorList>
    </citation>
    <scope>NUCLEOTIDE SEQUENCE [LARGE SCALE GENOMIC DNA]</scope>
    <source>
        <strain evidence="7 8">NRRL 20459</strain>
    </source>
</reference>
<evidence type="ECO:0000256" key="2">
    <source>
        <dbReference type="ARBA" id="ARBA00023015"/>
    </source>
</evidence>
<proteinExistence type="predicted"/>
<evidence type="ECO:0000313" key="8">
    <source>
        <dbReference type="Proteomes" id="UP000554235"/>
    </source>
</evidence>
<protein>
    <submittedName>
        <fullName evidence="7">Transcription factor atf21</fullName>
    </submittedName>
</protein>
<evidence type="ECO:0000313" key="7">
    <source>
        <dbReference type="EMBL" id="KAF4467027.1"/>
    </source>
</evidence>
<evidence type="ECO:0000259" key="6">
    <source>
        <dbReference type="PROSITE" id="PS00036"/>
    </source>
</evidence>
<comment type="subcellular location">
    <subcellularLocation>
        <location evidence="1">Nucleus</location>
    </subcellularLocation>
</comment>
<keyword evidence="4" id="KW-0539">Nucleus</keyword>
<dbReference type="OrthoDB" id="295274at2759"/>
<dbReference type="PANTHER" id="PTHR19304">
    <property type="entry name" value="CYCLIC-AMP RESPONSE ELEMENT BINDING PROTEIN"/>
    <property type="match status" value="1"/>
</dbReference>
<dbReference type="InterPro" id="IPR051027">
    <property type="entry name" value="bZIP_transcription_factors"/>
</dbReference>
<feature type="region of interest" description="Disordered" evidence="5">
    <location>
        <begin position="92"/>
        <end position="207"/>
    </location>
</feature>
<dbReference type="EMBL" id="JAADYS010000800">
    <property type="protein sequence ID" value="KAF4467027.1"/>
    <property type="molecule type" value="Genomic_DNA"/>
</dbReference>
<dbReference type="Proteomes" id="UP000554235">
    <property type="component" value="Unassembled WGS sequence"/>
</dbReference>
<dbReference type="CDD" id="cd14687">
    <property type="entry name" value="bZIP_ATF2"/>
    <property type="match status" value="1"/>
</dbReference>
<feature type="compositionally biased region" description="Low complexity" evidence="5">
    <location>
        <begin position="92"/>
        <end position="105"/>
    </location>
</feature>
<evidence type="ECO:0000256" key="1">
    <source>
        <dbReference type="ARBA" id="ARBA00004123"/>
    </source>
</evidence>
<keyword evidence="8" id="KW-1185">Reference proteome</keyword>
<dbReference type="GO" id="GO:0003700">
    <property type="term" value="F:DNA-binding transcription factor activity"/>
    <property type="evidence" value="ECO:0007669"/>
    <property type="project" value="InterPro"/>
</dbReference>
<organism evidence="7 8">
    <name type="scientific">Fusarium albosuccineum</name>
    <dbReference type="NCBI Taxonomy" id="1237068"/>
    <lineage>
        <taxon>Eukaryota</taxon>
        <taxon>Fungi</taxon>
        <taxon>Dikarya</taxon>
        <taxon>Ascomycota</taxon>
        <taxon>Pezizomycotina</taxon>
        <taxon>Sordariomycetes</taxon>
        <taxon>Hypocreomycetidae</taxon>
        <taxon>Hypocreales</taxon>
        <taxon>Nectriaceae</taxon>
        <taxon>Fusarium</taxon>
        <taxon>Fusarium decemcellulare species complex</taxon>
    </lineage>
</organism>
<evidence type="ECO:0000256" key="5">
    <source>
        <dbReference type="SAM" id="MobiDB-lite"/>
    </source>
</evidence>
<evidence type="ECO:0000256" key="3">
    <source>
        <dbReference type="ARBA" id="ARBA00023163"/>
    </source>
</evidence>
<feature type="region of interest" description="Disordered" evidence="5">
    <location>
        <begin position="38"/>
        <end position="77"/>
    </location>
</feature>
<sequence>MANAPASSMNNVDSEAMTANYGPLYNFPWEQWYAASQSVLPDPSDGTAHDPSLYTQDAHQHNDLASGYPTPEGEKWAASFPNYDYSVLSSISESLSPTDPSSKSPGTKAPSSAQREKRKRKRNTNERAPAKPSRRGSSKKNSSPATAEDTRQDSNPRGAQAAGASAPPSPDQQVGGHTKKVQERNRIASNKFRVKKREDAKKLKSDEEDMERINHDLSSCVADLTHEVYQLRMKLLQHTDCECSLIQSYIANEAHRYIRDMDEDKSHEVHCQP</sequence>
<dbReference type="InterPro" id="IPR046347">
    <property type="entry name" value="bZIP_sf"/>
</dbReference>
<dbReference type="Gene3D" id="1.20.5.170">
    <property type="match status" value="1"/>
</dbReference>
<comment type="caution">
    <text evidence="7">The sequence shown here is derived from an EMBL/GenBank/DDBJ whole genome shotgun (WGS) entry which is preliminary data.</text>
</comment>
<dbReference type="AlphaFoldDB" id="A0A8H4PK59"/>
<keyword evidence="2" id="KW-0805">Transcription regulation</keyword>
<accession>A0A8H4PK59</accession>
<keyword evidence="3" id="KW-0804">Transcription</keyword>
<dbReference type="GO" id="GO:0005634">
    <property type="term" value="C:nucleus"/>
    <property type="evidence" value="ECO:0007669"/>
    <property type="project" value="UniProtKB-SubCell"/>
</dbReference>
<dbReference type="InterPro" id="IPR004827">
    <property type="entry name" value="bZIP"/>
</dbReference>
<name>A0A8H4PK59_9HYPO</name>
<feature type="domain" description="BZIP" evidence="6">
    <location>
        <begin position="180"/>
        <end position="195"/>
    </location>
</feature>